<dbReference type="InParanoid" id="E8R4A3"/>
<reference key="1">
    <citation type="submission" date="2010-11" db="EMBL/GenBank/DDBJ databases">
        <title>The complete sequence of chromosome of Isophaera pallida ATCC 43644.</title>
        <authorList>
            <consortium name="US DOE Joint Genome Institute (JGI-PGF)"/>
            <person name="Lucas S."/>
            <person name="Copeland A."/>
            <person name="Lapidus A."/>
            <person name="Bruce D."/>
            <person name="Goodwin L."/>
            <person name="Pitluck S."/>
            <person name="Kyrpides N."/>
            <person name="Mavromatis K."/>
            <person name="Pagani I."/>
            <person name="Ivanova N."/>
            <person name="Saunders E."/>
            <person name="Brettin T."/>
            <person name="Detter J.C."/>
            <person name="Han C."/>
            <person name="Tapia R."/>
            <person name="Land M."/>
            <person name="Hauser L."/>
            <person name="Markowitz V."/>
            <person name="Cheng J.-F."/>
            <person name="Hugenholtz P."/>
            <person name="Woyke T."/>
            <person name="Wu D."/>
            <person name="Eisen J.A."/>
        </authorList>
    </citation>
    <scope>NUCLEOTIDE SEQUENCE</scope>
    <source>
        <strain>ATCC 43644</strain>
    </source>
</reference>
<accession>E8R4A3</accession>
<dbReference type="PANTHER" id="PTHR37294:SF1">
    <property type="entry name" value="3'-5' EXORIBONUCLEASE YHAM"/>
    <property type="match status" value="1"/>
</dbReference>
<organism evidence="4 5">
    <name type="scientific">Isosphaera pallida (strain ATCC 43644 / DSM 9630 / IS1B)</name>
    <dbReference type="NCBI Taxonomy" id="575540"/>
    <lineage>
        <taxon>Bacteria</taxon>
        <taxon>Pseudomonadati</taxon>
        <taxon>Planctomycetota</taxon>
        <taxon>Planctomycetia</taxon>
        <taxon>Isosphaerales</taxon>
        <taxon>Isosphaeraceae</taxon>
        <taxon>Isosphaera</taxon>
    </lineage>
</organism>
<reference evidence="4 5" key="2">
    <citation type="journal article" date="2011" name="Stand. Genomic Sci.">
        <title>Complete genome sequence of Isosphaera pallida type strain (IS1B).</title>
        <authorList>
            <consortium name="US DOE Joint Genome Institute (JGI-PGF)"/>
            <person name="Goker M."/>
            <person name="Cleland D."/>
            <person name="Saunders E."/>
            <person name="Lapidus A."/>
            <person name="Nolan M."/>
            <person name="Lucas S."/>
            <person name="Hammon N."/>
            <person name="Deshpande S."/>
            <person name="Cheng J.F."/>
            <person name="Tapia R."/>
            <person name="Han C."/>
            <person name="Goodwin L."/>
            <person name="Pitluck S."/>
            <person name="Liolios K."/>
            <person name="Pagani I."/>
            <person name="Ivanova N."/>
            <person name="Mavromatis K."/>
            <person name="Pati A."/>
            <person name="Chen A."/>
            <person name="Palaniappan K."/>
            <person name="Land M."/>
            <person name="Hauser L."/>
            <person name="Chang Y.J."/>
            <person name="Jeffries C.D."/>
            <person name="Detter J.C."/>
            <person name="Beck B."/>
            <person name="Woyke T."/>
            <person name="Bristow J."/>
            <person name="Eisen J.A."/>
            <person name="Markowitz V."/>
            <person name="Hugenholtz P."/>
            <person name="Kyrpides N.C."/>
            <person name="Klenk H.P."/>
        </authorList>
    </citation>
    <scope>NUCLEOTIDE SEQUENCE [LARGE SCALE GENOMIC DNA]</scope>
    <source>
        <strain evidence="5">ATCC 43644 / DSM 9630 / IS1B</strain>
    </source>
</reference>
<evidence type="ECO:0000256" key="2">
    <source>
        <dbReference type="SAM" id="MobiDB-lite"/>
    </source>
</evidence>
<evidence type="ECO:0000259" key="3">
    <source>
        <dbReference type="SMART" id="SM00471"/>
    </source>
</evidence>
<dbReference type="Gene3D" id="1.10.3210.10">
    <property type="entry name" value="Hypothetical protein af1432"/>
    <property type="match status" value="1"/>
</dbReference>
<feature type="domain" description="HD/PDEase" evidence="3">
    <location>
        <begin position="172"/>
        <end position="314"/>
    </location>
</feature>
<dbReference type="PANTHER" id="PTHR37294">
    <property type="entry name" value="3'-5' EXORIBONUCLEASE YHAM"/>
    <property type="match status" value="1"/>
</dbReference>
<feature type="compositionally biased region" description="Basic and acidic residues" evidence="2">
    <location>
        <begin position="349"/>
        <end position="375"/>
    </location>
</feature>
<dbReference type="SMART" id="SM00471">
    <property type="entry name" value="HDc"/>
    <property type="match status" value="1"/>
</dbReference>
<dbReference type="GO" id="GO:0031125">
    <property type="term" value="P:rRNA 3'-end processing"/>
    <property type="evidence" value="ECO:0007669"/>
    <property type="project" value="TreeGrafter"/>
</dbReference>
<feature type="region of interest" description="Disordered" evidence="2">
    <location>
        <begin position="333"/>
        <end position="375"/>
    </location>
</feature>
<evidence type="ECO:0000313" key="4">
    <source>
        <dbReference type="EMBL" id="ADV62704.1"/>
    </source>
</evidence>
<keyword evidence="1" id="KW-0378">Hydrolase</keyword>
<dbReference type="GO" id="GO:0016787">
    <property type="term" value="F:hydrolase activity"/>
    <property type="evidence" value="ECO:0007669"/>
    <property type="project" value="UniProtKB-KW"/>
</dbReference>
<dbReference type="AlphaFoldDB" id="E8R4A3"/>
<dbReference type="InterPro" id="IPR003607">
    <property type="entry name" value="HD/PDEase_dom"/>
</dbReference>
<dbReference type="Pfam" id="PF01966">
    <property type="entry name" value="HD"/>
    <property type="match status" value="1"/>
</dbReference>
<dbReference type="Proteomes" id="UP000008631">
    <property type="component" value="Chromosome"/>
</dbReference>
<dbReference type="CDD" id="cd00077">
    <property type="entry name" value="HDc"/>
    <property type="match status" value="1"/>
</dbReference>
<proteinExistence type="predicted"/>
<dbReference type="eggNOG" id="COG3481">
    <property type="taxonomic scope" value="Bacteria"/>
</dbReference>
<dbReference type="KEGG" id="ipa:Isop_2124"/>
<dbReference type="InterPro" id="IPR050798">
    <property type="entry name" value="YhaM_exoribonuc/phosphodiest"/>
</dbReference>
<dbReference type="SUPFAM" id="SSF109604">
    <property type="entry name" value="HD-domain/PDEase-like"/>
    <property type="match status" value="1"/>
</dbReference>
<dbReference type="RefSeq" id="WP_013564992.1">
    <property type="nucleotide sequence ID" value="NC_014962.1"/>
</dbReference>
<gene>
    <name evidence="4" type="ordered locus">Isop_2124</name>
</gene>
<evidence type="ECO:0000256" key="1">
    <source>
        <dbReference type="ARBA" id="ARBA00022801"/>
    </source>
</evidence>
<dbReference type="STRING" id="575540.Isop_2124"/>
<sequence>MSTVTNANPPIIPLSQLQHGQEAICFAALSRKEIGTDRHGNPFVKCVFRDRYVERLAPLWWSNAFREVAANWREGDAFRLHVKGQHLVKYGFQLEIIDARPVVDSDVADGYNYFQLVESSDREPEDLLRNVRAVIDKAIDEPPLRRLVHAIIDEHQSLFMRMPASQSFHHNYTAGLLEHVWSMTRIAGFLAEHYARYYHNLNPPLNKGIIVAGAVLHDIGKLFELDYHPVEAKYTIQGKLIGHVLIGRDMVRETARRLGDVPEETLLLLEHAILAHHGREEFGAPKPPQTLEALILHYIDDLDSKVNAVARQRIKSNGDAPWTDRIGSLNNRQFYRGVPVPPPPLDPTEATHEPPEPRLRLHKDDREPQTNTRPD</sequence>
<evidence type="ECO:0000313" key="5">
    <source>
        <dbReference type="Proteomes" id="UP000008631"/>
    </source>
</evidence>
<dbReference type="EMBL" id="CP002353">
    <property type="protein sequence ID" value="ADV62704.1"/>
    <property type="molecule type" value="Genomic_DNA"/>
</dbReference>
<dbReference type="InterPro" id="IPR006674">
    <property type="entry name" value="HD_domain"/>
</dbReference>
<protein>
    <submittedName>
        <fullName evidence="4">Metal dependent phosphohydrolase</fullName>
    </submittedName>
</protein>
<dbReference type="HOGENOM" id="CLU_056349_2_0_0"/>
<keyword evidence="5" id="KW-1185">Reference proteome</keyword>
<name>E8R4A3_ISOPI</name>